<keyword evidence="4" id="KW-1185">Reference proteome</keyword>
<dbReference type="EMBL" id="JAERKB010000002">
    <property type="protein sequence ID" value="MBS0967897.1"/>
    <property type="molecule type" value="Genomic_DNA"/>
</dbReference>
<accession>A0ABS5JD81</accession>
<evidence type="ECO:0008006" key="5">
    <source>
        <dbReference type="Google" id="ProtNLM"/>
    </source>
</evidence>
<comment type="caution">
    <text evidence="3">The sequence shown here is derived from an EMBL/GenBank/DDBJ whole genome shotgun (WGS) entry which is preliminary data.</text>
</comment>
<proteinExistence type="predicted"/>
<keyword evidence="2" id="KW-0732">Signal</keyword>
<evidence type="ECO:0000313" key="3">
    <source>
        <dbReference type="EMBL" id="MBS0967897.1"/>
    </source>
</evidence>
<name>A0ABS5JD81_9GAMM</name>
<gene>
    <name evidence="3" type="ORF">JK232_03215</name>
</gene>
<organism evidence="3 4">
    <name type="scientific">Nissabacter archeti</name>
    <dbReference type="NCBI Taxonomy" id="1917880"/>
    <lineage>
        <taxon>Bacteria</taxon>
        <taxon>Pseudomonadati</taxon>
        <taxon>Pseudomonadota</taxon>
        <taxon>Gammaproteobacteria</taxon>
        <taxon>Enterobacterales</taxon>
        <taxon>Yersiniaceae</taxon>
        <taxon>Nissabacter</taxon>
    </lineage>
</organism>
<reference evidence="4" key="1">
    <citation type="submission" date="2023-07" db="EMBL/GenBank/DDBJ databases">
        <title>Genome-inferred correspondence between phylogeny and metabolic traits in the wild Drosophila gut microbiome.</title>
        <authorList>
            <person name="Bueno E."/>
            <person name="Blow F."/>
            <person name="Douglas A.E."/>
        </authorList>
    </citation>
    <scope>NUCLEOTIDE SEQUENCE [LARGE SCALE GENOMIC DNA]</scope>
    <source>
        <strain evidence="4">JGM97</strain>
    </source>
</reference>
<dbReference type="Proteomes" id="UP000680634">
    <property type="component" value="Unassembled WGS sequence"/>
</dbReference>
<protein>
    <recommendedName>
        <fullName evidence="5">RND transporter</fullName>
    </recommendedName>
</protein>
<evidence type="ECO:0000313" key="4">
    <source>
        <dbReference type="Proteomes" id="UP000680634"/>
    </source>
</evidence>
<feature type="signal peptide" evidence="2">
    <location>
        <begin position="1"/>
        <end position="18"/>
    </location>
</feature>
<sequence length="56" mass="5482">MKKLSTLLLVVTALTSLAGCSHQSSAVKEDGRPHAPSGQASPGGTLGAGPVGQPQS</sequence>
<dbReference type="RefSeq" id="WP_165698478.1">
    <property type="nucleotide sequence ID" value="NZ_FQXW01000003.1"/>
</dbReference>
<feature type="chain" id="PRO_5046267915" description="RND transporter" evidence="2">
    <location>
        <begin position="19"/>
        <end position="56"/>
    </location>
</feature>
<feature type="region of interest" description="Disordered" evidence="1">
    <location>
        <begin position="22"/>
        <end position="56"/>
    </location>
</feature>
<evidence type="ECO:0000256" key="1">
    <source>
        <dbReference type="SAM" id="MobiDB-lite"/>
    </source>
</evidence>
<dbReference type="PROSITE" id="PS51257">
    <property type="entry name" value="PROKAR_LIPOPROTEIN"/>
    <property type="match status" value="1"/>
</dbReference>
<evidence type="ECO:0000256" key="2">
    <source>
        <dbReference type="SAM" id="SignalP"/>
    </source>
</evidence>